<dbReference type="EMBL" id="JABERH010000024">
    <property type="protein sequence ID" value="NNH38957.1"/>
    <property type="molecule type" value="Genomic_DNA"/>
</dbReference>
<evidence type="ECO:0000313" key="3">
    <source>
        <dbReference type="Proteomes" id="UP000532147"/>
    </source>
</evidence>
<dbReference type="CDD" id="cd00761">
    <property type="entry name" value="Glyco_tranf_GTA_type"/>
    <property type="match status" value="1"/>
</dbReference>
<accession>A0A8E4FEI2</accession>
<name>A0A8E4FEI2_9GAMM</name>
<dbReference type="InterPro" id="IPR001173">
    <property type="entry name" value="Glyco_trans_2-like"/>
</dbReference>
<gene>
    <name evidence="2" type="ORF">HLH11_09945</name>
</gene>
<protein>
    <submittedName>
        <fullName evidence="2">Glycosyltransferase family 2 protein</fullName>
    </submittedName>
</protein>
<sequence length="317" mass="37548">MNSSITIIIPLYNNEKHVSTCVETLKNQTDQNFEVVFIDDGSPDQTFENLEHCLKSDIKFSYKIIRQENKGAAKARKKGIENTSSEYIMIYDCDDVISEDYISEFYRIIGSNKEVDIIIPNAKMQNEKMEFVDFKFYSDDVYLSGEDCLLNSLNGWNVHTWFICKKDIFIKSYIDYEIFNIGNINYHNNDEVIGRINFINANKIIRNNAIYYYSYNPISATKSVNSLKYLMIRNAFIMDELFSNKLELQLRVKSELISTIWWILIYMNRNKSYIKNLPEWKREIRDSISKINYMKMIRILELKEKIKLTILKLIPIF</sequence>
<feature type="domain" description="Glycosyltransferase 2-like" evidence="1">
    <location>
        <begin position="6"/>
        <end position="122"/>
    </location>
</feature>
<dbReference type="RefSeq" id="WP_171534666.1">
    <property type="nucleotide sequence ID" value="NZ_JABERH010000024.1"/>
</dbReference>
<dbReference type="SUPFAM" id="SSF53448">
    <property type="entry name" value="Nucleotide-diphospho-sugar transferases"/>
    <property type="match status" value="1"/>
</dbReference>
<dbReference type="PANTHER" id="PTHR43685">
    <property type="entry name" value="GLYCOSYLTRANSFERASE"/>
    <property type="match status" value="1"/>
</dbReference>
<organism evidence="2 3">
    <name type="scientific">Acinetobacter terrae</name>
    <dbReference type="NCBI Taxonomy" id="2731247"/>
    <lineage>
        <taxon>Bacteria</taxon>
        <taxon>Pseudomonadati</taxon>
        <taxon>Pseudomonadota</taxon>
        <taxon>Gammaproteobacteria</taxon>
        <taxon>Moraxellales</taxon>
        <taxon>Moraxellaceae</taxon>
        <taxon>Acinetobacter</taxon>
        <taxon>Acinetobacter Taxon 24</taxon>
    </lineage>
</organism>
<reference evidence="2 3" key="1">
    <citation type="submission" date="2020-04" db="EMBL/GenBank/DDBJ databases">
        <title>Acinetobacter Taxon 24.</title>
        <authorList>
            <person name="Nemec A."/>
            <person name="Radolfova-Krizova L."/>
            <person name="Higgins P.G."/>
            <person name="Spanelova P."/>
        </authorList>
    </citation>
    <scope>NUCLEOTIDE SEQUENCE [LARGE SCALE GENOMIC DNA]</scope>
    <source>
        <strain evidence="2 3">ANC 4280</strain>
    </source>
</reference>
<dbReference type="Gene3D" id="3.90.550.10">
    <property type="entry name" value="Spore Coat Polysaccharide Biosynthesis Protein SpsA, Chain A"/>
    <property type="match status" value="1"/>
</dbReference>
<keyword evidence="2" id="KW-0808">Transferase</keyword>
<dbReference type="Pfam" id="PF00535">
    <property type="entry name" value="Glycos_transf_2"/>
    <property type="match status" value="1"/>
</dbReference>
<evidence type="ECO:0000259" key="1">
    <source>
        <dbReference type="Pfam" id="PF00535"/>
    </source>
</evidence>
<dbReference type="PANTHER" id="PTHR43685:SF2">
    <property type="entry name" value="GLYCOSYLTRANSFERASE 2-LIKE DOMAIN-CONTAINING PROTEIN"/>
    <property type="match status" value="1"/>
</dbReference>
<dbReference type="GO" id="GO:0016740">
    <property type="term" value="F:transferase activity"/>
    <property type="evidence" value="ECO:0007669"/>
    <property type="project" value="UniProtKB-KW"/>
</dbReference>
<dbReference type="Proteomes" id="UP000532147">
    <property type="component" value="Unassembled WGS sequence"/>
</dbReference>
<dbReference type="InterPro" id="IPR029044">
    <property type="entry name" value="Nucleotide-diphossugar_trans"/>
</dbReference>
<proteinExistence type="predicted"/>
<comment type="caution">
    <text evidence="2">The sequence shown here is derived from an EMBL/GenBank/DDBJ whole genome shotgun (WGS) entry which is preliminary data.</text>
</comment>
<dbReference type="AlphaFoldDB" id="A0A8E4FEI2"/>
<dbReference type="InterPro" id="IPR050834">
    <property type="entry name" value="Glycosyltransf_2"/>
</dbReference>
<evidence type="ECO:0000313" key="2">
    <source>
        <dbReference type="EMBL" id="NNH38957.1"/>
    </source>
</evidence>